<evidence type="ECO:0000259" key="3">
    <source>
        <dbReference type="Pfam" id="PF02678"/>
    </source>
</evidence>
<accession>A0A4R5K7P3</accession>
<dbReference type="InterPro" id="IPR011051">
    <property type="entry name" value="RmlC_Cupin_sf"/>
</dbReference>
<feature type="domain" description="Pirin N-terminal" evidence="3">
    <location>
        <begin position="54"/>
        <end position="117"/>
    </location>
</feature>
<dbReference type="Gene3D" id="2.60.120.10">
    <property type="entry name" value="Jelly Rolls"/>
    <property type="match status" value="1"/>
</dbReference>
<dbReference type="InterPro" id="IPR014710">
    <property type="entry name" value="RmlC-like_jellyroll"/>
</dbReference>
<dbReference type="InterPro" id="IPR012093">
    <property type="entry name" value="Pirin"/>
</dbReference>
<evidence type="ECO:0000313" key="4">
    <source>
        <dbReference type="EMBL" id="TDF91121.1"/>
    </source>
</evidence>
<dbReference type="Proteomes" id="UP000295636">
    <property type="component" value="Unassembled WGS sequence"/>
</dbReference>
<organism evidence="4 5">
    <name type="scientific">Paenibacillus piri</name>
    <dbReference type="NCBI Taxonomy" id="2547395"/>
    <lineage>
        <taxon>Bacteria</taxon>
        <taxon>Bacillati</taxon>
        <taxon>Bacillota</taxon>
        <taxon>Bacilli</taxon>
        <taxon>Bacillales</taxon>
        <taxon>Paenibacillaceae</taxon>
        <taxon>Paenibacillus</taxon>
    </lineage>
</organism>
<dbReference type="InterPro" id="IPR003829">
    <property type="entry name" value="Pirin_N_dom"/>
</dbReference>
<dbReference type="PANTHER" id="PTHR13903">
    <property type="entry name" value="PIRIN-RELATED"/>
    <property type="match status" value="1"/>
</dbReference>
<gene>
    <name evidence="4" type="ORF">E1757_33345</name>
</gene>
<evidence type="ECO:0000256" key="1">
    <source>
        <dbReference type="ARBA" id="ARBA00008416"/>
    </source>
</evidence>
<comment type="similarity">
    <text evidence="1 2">Belongs to the pirin family.</text>
</comment>
<evidence type="ECO:0000313" key="5">
    <source>
        <dbReference type="Proteomes" id="UP000295636"/>
    </source>
</evidence>
<reference evidence="4 5" key="1">
    <citation type="submission" date="2019-03" db="EMBL/GenBank/DDBJ databases">
        <title>This is whole genome sequence of Paenibacillus sp MS74 strain.</title>
        <authorList>
            <person name="Trinh H.N."/>
        </authorList>
    </citation>
    <scope>NUCLEOTIDE SEQUENCE [LARGE SCALE GENOMIC DNA]</scope>
    <source>
        <strain evidence="4 5">MS74</strain>
    </source>
</reference>
<evidence type="ECO:0000256" key="2">
    <source>
        <dbReference type="RuleBase" id="RU003457"/>
    </source>
</evidence>
<proteinExistence type="inferred from homology"/>
<dbReference type="AlphaFoldDB" id="A0A4R5K7P3"/>
<dbReference type="PANTHER" id="PTHR13903:SF8">
    <property type="entry name" value="PIRIN"/>
    <property type="match status" value="1"/>
</dbReference>
<dbReference type="OrthoDB" id="321327at2"/>
<protein>
    <submittedName>
        <fullName evidence="4">Pirin</fullName>
    </submittedName>
</protein>
<name>A0A4R5K7P3_9BACL</name>
<dbReference type="RefSeq" id="WP_133236415.1">
    <property type="nucleotide sequence ID" value="NZ_SMRT01000030.1"/>
</dbReference>
<dbReference type="EMBL" id="SMRT01000030">
    <property type="protein sequence ID" value="TDF91121.1"/>
    <property type="molecule type" value="Genomic_DNA"/>
</dbReference>
<comment type="caution">
    <text evidence="4">The sequence shown here is derived from an EMBL/GenBank/DDBJ whole genome shotgun (WGS) entry which is preliminary data.</text>
</comment>
<sequence>MEIKIIKPQDQAKGEFDGGKILEQKPIGFSGEGALIKRLGPLFYWAWAQSSGEGGIGLHPHQGFEILTYVIKGRGRHKDTLGTDSVVGAGGVQVMQAGSGVSHAESILEPYEGFQIWFEPYLNEAIKRPPTYRKYVHEDFPKVSENGVTVKTILGEHSPISIVTDAKIYDVQIENGATYKYFLSPNRTLAGLAIRGNGAVIEEREVSFENKDFVIIQSEKDETIALQSTGEELQMLLIEIPTQVEYPLYRKPR</sequence>
<dbReference type="SUPFAM" id="SSF51182">
    <property type="entry name" value="RmlC-like cupins"/>
    <property type="match status" value="1"/>
</dbReference>
<keyword evidence="5" id="KW-1185">Reference proteome</keyword>
<dbReference type="Pfam" id="PF02678">
    <property type="entry name" value="Pirin"/>
    <property type="match status" value="1"/>
</dbReference>